<evidence type="ECO:0000256" key="4">
    <source>
        <dbReference type="ARBA" id="ARBA00022692"/>
    </source>
</evidence>
<evidence type="ECO:0000313" key="10">
    <source>
        <dbReference type="EMBL" id="MBD0779056.1"/>
    </source>
</evidence>
<dbReference type="SUPFAM" id="SSF56935">
    <property type="entry name" value="Porins"/>
    <property type="match status" value="1"/>
</dbReference>
<sequence length="1034" mass="111639">MNQKFKYVLMFVALLFIQGAIAQTISGTVTDNYGTPVPSVNVIEKGTTNGTSTDFDGNYTIDVSSTSGTLLFSSLGFVAKEVAIGGKTSINISLVEDVEQLGEVVVTALGIKKEAKAIGYAATEVGGEELATVKVTNAINSLQGKVAGVNITSNSTGAAGSSRVVIRGNNTLTGNNQPLYIIDGIPIGNDNNGAAGMWGGSDGGDGISSINPDDIESVRVLKGGAATALYGSRGGNGVILITTKGGTSEQKGFGVEVSSSVTFDALNTGILDFQHEYGQGTRGRVPANEAEAFDLGNSAWGAKLDGSPVVQWDGVERPYSYVGDNSSRFYRTGSTFVNTVALSSNAENMNYRLSLSNMDNEDIMPNSGLNRKSFSLNSGATLSEKITTQVNAKYIVEKVQNRPRLSDSPGNANYTVALLAPNVDVRNMQPGMNEDLSENAYSSNIYSTNPYFAAYNFSNEDVKHRIIASTSIRYDMLDWLYLSGRVGTDHYTRKSTSLEPYGTAFKPLGGMQEQERIYTQVDADLMLGLDKDITDKFSTSAFVGVNSNHIKYEELNLGGNDFIVPGFEDISNLANQSRSRLFNERKIGSVYGSLELAYDRWAYLTFTGRNDWFSTLSYPGKDTSNNVFYPSANASLVLSDALELPSAITFMKLRGGYSEVGGGGDEAYKLAPTYELFGQGHLGQPLGRVSGSTVPNAALVPWTKSEVEIGLDARFFDNRLSLDLAVYKNETTDDIVNATTSIYSGYSSATANLGKLENKGVEFLLSFTPVRSEKFNWTSSINGSFNESLIVETNAEGQPVSLDQARSQNVQIQHEVGQRFGKIVGVSYVRDDAGTIVYDINSDGTPLAQEGDRVILGDGVAPWAMGWSNNFTFGDFNLSFLIDGKFGGQVFSGTNTFAYGSGLHKETLEGRVNGLTISGIDGATNQPFTTTVTPEFLQDYYGRINNIAEQFVEDADYIKFRELSFGYSFPKEILERTFLTSANVSIIGRNLFYIQRSADNIDPESAYSAGNSQGLEYFGVPSTRSYGLSLNVKF</sequence>
<dbReference type="NCBIfam" id="TIGR04056">
    <property type="entry name" value="OMP_RagA_SusC"/>
    <property type="match status" value="1"/>
</dbReference>
<feature type="domain" description="TonB-dependent receptor plug" evidence="9">
    <location>
        <begin position="119"/>
        <end position="238"/>
    </location>
</feature>
<keyword evidence="2 7" id="KW-0813">Transport</keyword>
<dbReference type="Gene3D" id="2.40.170.20">
    <property type="entry name" value="TonB-dependent receptor, beta-barrel domain"/>
    <property type="match status" value="1"/>
</dbReference>
<evidence type="ECO:0000313" key="11">
    <source>
        <dbReference type="Proteomes" id="UP001166021"/>
    </source>
</evidence>
<evidence type="ECO:0000256" key="7">
    <source>
        <dbReference type="PROSITE-ProRule" id="PRU01360"/>
    </source>
</evidence>
<keyword evidence="6 7" id="KW-0998">Cell outer membrane</keyword>
<dbReference type="NCBIfam" id="TIGR04057">
    <property type="entry name" value="SusC_RagA_signa"/>
    <property type="match status" value="1"/>
</dbReference>
<dbReference type="InterPro" id="IPR023996">
    <property type="entry name" value="TonB-dep_OMP_SusC/RagA"/>
</dbReference>
<dbReference type="InterPro" id="IPR023997">
    <property type="entry name" value="TonB-dep_OMP_SusC/RagA_CS"/>
</dbReference>
<dbReference type="InterPro" id="IPR008969">
    <property type="entry name" value="CarboxyPept-like_regulatory"/>
</dbReference>
<dbReference type="EMBL" id="JABTCF010000010">
    <property type="protein sequence ID" value="MBD0779056.1"/>
    <property type="molecule type" value="Genomic_DNA"/>
</dbReference>
<evidence type="ECO:0000259" key="9">
    <source>
        <dbReference type="Pfam" id="PF07715"/>
    </source>
</evidence>
<feature type="chain" id="PRO_5046462079" evidence="8">
    <location>
        <begin position="23"/>
        <end position="1034"/>
    </location>
</feature>
<keyword evidence="8" id="KW-0732">Signal</keyword>
<dbReference type="InterPro" id="IPR012910">
    <property type="entry name" value="Plug_dom"/>
</dbReference>
<dbReference type="InterPro" id="IPR037066">
    <property type="entry name" value="Plug_dom_sf"/>
</dbReference>
<evidence type="ECO:0000256" key="3">
    <source>
        <dbReference type="ARBA" id="ARBA00022452"/>
    </source>
</evidence>
<keyword evidence="4 7" id="KW-0812">Transmembrane</keyword>
<evidence type="ECO:0000256" key="6">
    <source>
        <dbReference type="ARBA" id="ARBA00023237"/>
    </source>
</evidence>
<dbReference type="Proteomes" id="UP001166021">
    <property type="component" value="Unassembled WGS sequence"/>
</dbReference>
<protein>
    <submittedName>
        <fullName evidence="10">SusC/RagA family TonB-linked outer membrane protein</fullName>
    </submittedName>
</protein>
<comment type="caution">
    <text evidence="10">The sequence shown here is derived from an EMBL/GenBank/DDBJ whole genome shotgun (WGS) entry which is preliminary data.</text>
</comment>
<feature type="signal peptide" evidence="8">
    <location>
        <begin position="1"/>
        <end position="22"/>
    </location>
</feature>
<evidence type="ECO:0000256" key="1">
    <source>
        <dbReference type="ARBA" id="ARBA00004571"/>
    </source>
</evidence>
<dbReference type="PROSITE" id="PS52016">
    <property type="entry name" value="TONB_DEPENDENT_REC_3"/>
    <property type="match status" value="1"/>
</dbReference>
<keyword evidence="5 7" id="KW-0472">Membrane</keyword>
<reference evidence="10" key="1">
    <citation type="submission" date="2020-05" db="EMBL/GenBank/DDBJ databases">
        <title>The draft genome sequence of Maribacter sp. ANRC-HE7.</title>
        <authorList>
            <person name="Mu L."/>
        </authorList>
    </citation>
    <scope>NUCLEOTIDE SEQUENCE</scope>
    <source>
        <strain evidence="10">ANRC-HE7</strain>
    </source>
</reference>
<accession>A0ABR7V5V7</accession>
<dbReference type="Pfam" id="PF13715">
    <property type="entry name" value="CarbopepD_reg_2"/>
    <property type="match status" value="1"/>
</dbReference>
<organism evidence="10 11">
    <name type="scientific">Maribacter aquimaris</name>
    <dbReference type="NCBI Taxonomy" id="2737171"/>
    <lineage>
        <taxon>Bacteria</taxon>
        <taxon>Pseudomonadati</taxon>
        <taxon>Bacteroidota</taxon>
        <taxon>Flavobacteriia</taxon>
        <taxon>Flavobacteriales</taxon>
        <taxon>Flavobacteriaceae</taxon>
        <taxon>Maribacter</taxon>
    </lineage>
</organism>
<dbReference type="SUPFAM" id="SSF49464">
    <property type="entry name" value="Carboxypeptidase regulatory domain-like"/>
    <property type="match status" value="1"/>
</dbReference>
<keyword evidence="11" id="KW-1185">Reference proteome</keyword>
<comment type="similarity">
    <text evidence="7">Belongs to the TonB-dependent receptor family.</text>
</comment>
<evidence type="ECO:0000256" key="2">
    <source>
        <dbReference type="ARBA" id="ARBA00022448"/>
    </source>
</evidence>
<dbReference type="Pfam" id="PF07715">
    <property type="entry name" value="Plug"/>
    <property type="match status" value="1"/>
</dbReference>
<dbReference type="Gene3D" id="2.60.40.1120">
    <property type="entry name" value="Carboxypeptidase-like, regulatory domain"/>
    <property type="match status" value="1"/>
</dbReference>
<dbReference type="InterPro" id="IPR039426">
    <property type="entry name" value="TonB-dep_rcpt-like"/>
</dbReference>
<name>A0ABR7V5V7_9FLAO</name>
<comment type="subcellular location">
    <subcellularLocation>
        <location evidence="1 7">Cell outer membrane</location>
        <topology evidence="1 7">Multi-pass membrane protein</topology>
    </subcellularLocation>
</comment>
<dbReference type="InterPro" id="IPR036942">
    <property type="entry name" value="Beta-barrel_TonB_sf"/>
</dbReference>
<keyword evidence="3 7" id="KW-1134">Transmembrane beta strand</keyword>
<evidence type="ECO:0000256" key="8">
    <source>
        <dbReference type="SAM" id="SignalP"/>
    </source>
</evidence>
<proteinExistence type="inferred from homology"/>
<dbReference type="Gene3D" id="2.170.130.10">
    <property type="entry name" value="TonB-dependent receptor, plug domain"/>
    <property type="match status" value="1"/>
</dbReference>
<evidence type="ECO:0000256" key="5">
    <source>
        <dbReference type="ARBA" id="ARBA00023136"/>
    </source>
</evidence>
<gene>
    <name evidence="10" type="ORF">HPE56_14745</name>
</gene>
<dbReference type="RefSeq" id="WP_188244521.1">
    <property type="nucleotide sequence ID" value="NZ_JABTCF010000010.1"/>
</dbReference>